<protein>
    <submittedName>
        <fullName evidence="1">Uncharacterized protein</fullName>
    </submittedName>
</protein>
<accession>A0A1V0UY44</accession>
<proteinExistence type="predicted"/>
<organism evidence="1 2">
    <name type="scientific">Paenibacillus larvae subsp. pulvifaciens</name>
    <dbReference type="NCBI Taxonomy" id="1477"/>
    <lineage>
        <taxon>Bacteria</taxon>
        <taxon>Bacillati</taxon>
        <taxon>Bacillota</taxon>
        <taxon>Bacilli</taxon>
        <taxon>Bacillales</taxon>
        <taxon>Paenibacillaceae</taxon>
        <taxon>Paenibacillus</taxon>
    </lineage>
</organism>
<reference evidence="1 2" key="1">
    <citation type="submission" date="2017-03" db="EMBL/GenBank/DDBJ databases">
        <title>Paenibacillus larvae genome sequencing.</title>
        <authorList>
            <person name="Dingman D.W."/>
        </authorList>
    </citation>
    <scope>NUCLEOTIDE SEQUENCE [LARGE SCALE GENOMIC DNA]</scope>
    <source>
        <strain evidence="1 2">SAG 10367</strain>
    </source>
</reference>
<evidence type="ECO:0000313" key="1">
    <source>
        <dbReference type="EMBL" id="ARF69860.1"/>
    </source>
</evidence>
<gene>
    <name evidence="1" type="ORF">B7C51_21495</name>
</gene>
<dbReference type="Proteomes" id="UP000192727">
    <property type="component" value="Chromosome"/>
</dbReference>
<evidence type="ECO:0000313" key="2">
    <source>
        <dbReference type="Proteomes" id="UP000192727"/>
    </source>
</evidence>
<name>A0A1V0UY44_9BACL</name>
<dbReference type="EMBL" id="CP020557">
    <property type="protein sequence ID" value="ARF69860.1"/>
    <property type="molecule type" value="Genomic_DNA"/>
</dbReference>
<dbReference type="AlphaFoldDB" id="A0A1V0UY44"/>
<sequence>MYAQSIYEHGHAKVVLKNRKMKLQDSFVGTIKAKEAYAEVETYDLQKPYPKRPSGSILDLNLGNALRNNLS</sequence>